<reference evidence="1" key="1">
    <citation type="submission" date="2023-04" db="EMBL/GenBank/DDBJ databases">
        <title>Ambrosiozyma monospora NBRC 10751.</title>
        <authorList>
            <person name="Ichikawa N."/>
            <person name="Sato H."/>
            <person name="Tonouchi N."/>
        </authorList>
    </citation>
    <scope>NUCLEOTIDE SEQUENCE</scope>
    <source>
        <strain evidence="1">NBRC 10751</strain>
    </source>
</reference>
<protein>
    <submittedName>
        <fullName evidence="1">Unnamed protein product</fullName>
    </submittedName>
</protein>
<comment type="caution">
    <text evidence="1">The sequence shown here is derived from an EMBL/GenBank/DDBJ whole genome shotgun (WGS) entry which is preliminary data.</text>
</comment>
<dbReference type="EMBL" id="BSXS01002035">
    <property type="protein sequence ID" value="GME78013.1"/>
    <property type="molecule type" value="Genomic_DNA"/>
</dbReference>
<gene>
    <name evidence="1" type="ORF">Amon02_000326400</name>
</gene>
<evidence type="ECO:0000313" key="1">
    <source>
        <dbReference type="EMBL" id="GME78013.1"/>
    </source>
</evidence>
<evidence type="ECO:0000313" key="2">
    <source>
        <dbReference type="Proteomes" id="UP001165064"/>
    </source>
</evidence>
<accession>A0ACB5T087</accession>
<sequence>MPQLEEIEDIDDIDNMDFDLAEFDPSLKTPIAPARPKPKVERSQDSEPQTDPFQQMMANMGMKMPEMPVDQGPMPDLPEMPEPTAEEMARFKSLNIIYPCYFDKNRSVKQGRRVPLDKCIANPLAKTILDACRFIRLRDLVFEPEKTHPQDYGNPGRIRFDLPKTTNKRKVLNDIGTYLQRHETKLSDVKKYPGPPELMGNQYTPQVVPKVKGFKMNTIVPLHSPFTMKNPETASAYVKDPVDDVPEQKPVAPKKMPKPKVQRIRM</sequence>
<dbReference type="Proteomes" id="UP001165064">
    <property type="component" value="Unassembled WGS sequence"/>
</dbReference>
<organism evidence="1 2">
    <name type="scientific">Ambrosiozyma monospora</name>
    <name type="common">Yeast</name>
    <name type="synonym">Endomycopsis monosporus</name>
    <dbReference type="NCBI Taxonomy" id="43982"/>
    <lineage>
        <taxon>Eukaryota</taxon>
        <taxon>Fungi</taxon>
        <taxon>Dikarya</taxon>
        <taxon>Ascomycota</taxon>
        <taxon>Saccharomycotina</taxon>
        <taxon>Pichiomycetes</taxon>
        <taxon>Pichiales</taxon>
        <taxon>Pichiaceae</taxon>
        <taxon>Ambrosiozyma</taxon>
    </lineage>
</organism>
<keyword evidence="2" id="KW-1185">Reference proteome</keyword>
<proteinExistence type="predicted"/>
<name>A0ACB5T087_AMBMO</name>